<accession>A0A8S9YML6</accession>
<proteinExistence type="predicted"/>
<comment type="caution">
    <text evidence="1">The sequence shown here is derived from an EMBL/GenBank/DDBJ whole genome shotgun (WGS) entry which is preliminary data.</text>
</comment>
<dbReference type="AlphaFoldDB" id="A0A8S9YML6"/>
<keyword evidence="2" id="KW-1185">Reference proteome</keyword>
<dbReference type="EMBL" id="JTDE01004760">
    <property type="protein sequence ID" value="KAF7253025.1"/>
    <property type="molecule type" value="Genomic_DNA"/>
</dbReference>
<name>A0A8S9YML6_9TREM</name>
<sequence length="85" mass="9662">MLQSFGRILGAPHNSTTFNSGSVISDRTGQYYHHCLLLQVLSSAFSCSPMQTRVQIFNHVYLLYPLQDFHENSSFEAQYPFLSSV</sequence>
<dbReference type="Proteomes" id="UP000822476">
    <property type="component" value="Unassembled WGS sequence"/>
</dbReference>
<organism evidence="1 2">
    <name type="scientific">Paragonimus skrjabini miyazakii</name>
    <dbReference type="NCBI Taxonomy" id="59628"/>
    <lineage>
        <taxon>Eukaryota</taxon>
        <taxon>Metazoa</taxon>
        <taxon>Spiralia</taxon>
        <taxon>Lophotrochozoa</taxon>
        <taxon>Platyhelminthes</taxon>
        <taxon>Trematoda</taxon>
        <taxon>Digenea</taxon>
        <taxon>Plagiorchiida</taxon>
        <taxon>Troglotremata</taxon>
        <taxon>Troglotrematidae</taxon>
        <taxon>Paragonimus</taxon>
    </lineage>
</organism>
<protein>
    <submittedName>
        <fullName evidence="1">Uncharacterized protein</fullName>
    </submittedName>
</protein>
<evidence type="ECO:0000313" key="2">
    <source>
        <dbReference type="Proteomes" id="UP000822476"/>
    </source>
</evidence>
<reference evidence="1" key="1">
    <citation type="submission" date="2019-07" db="EMBL/GenBank/DDBJ databases">
        <title>Annotation for the trematode Paragonimus miyazaki's.</title>
        <authorList>
            <person name="Choi Y.-J."/>
        </authorList>
    </citation>
    <scope>NUCLEOTIDE SEQUENCE</scope>
    <source>
        <strain evidence="1">Japan</strain>
    </source>
</reference>
<evidence type="ECO:0000313" key="1">
    <source>
        <dbReference type="EMBL" id="KAF7253025.1"/>
    </source>
</evidence>
<gene>
    <name evidence="1" type="ORF">EG68_08288</name>
</gene>